<dbReference type="EMBL" id="CANHGI010000003">
    <property type="protein sequence ID" value="CAI5446745.1"/>
    <property type="molecule type" value="Genomic_DNA"/>
</dbReference>
<evidence type="ECO:0000313" key="7">
    <source>
        <dbReference type="EMBL" id="CAI5446745.1"/>
    </source>
</evidence>
<dbReference type="GO" id="GO:0000226">
    <property type="term" value="P:microtubule cytoskeleton organization"/>
    <property type="evidence" value="ECO:0007669"/>
    <property type="project" value="TreeGrafter"/>
</dbReference>
<keyword evidence="8" id="KW-1185">Reference proteome</keyword>
<accession>A0A9P1ILE8</accession>
<feature type="compositionally biased region" description="Low complexity" evidence="5">
    <location>
        <begin position="1"/>
        <end position="10"/>
    </location>
</feature>
<feature type="domain" description="PDZ" evidence="6">
    <location>
        <begin position="498"/>
        <end position="568"/>
    </location>
</feature>
<dbReference type="GO" id="GO:0045197">
    <property type="term" value="P:establishment or maintenance of epithelial cell apical/basal polarity"/>
    <property type="evidence" value="ECO:0007669"/>
    <property type="project" value="TreeGrafter"/>
</dbReference>
<protein>
    <recommendedName>
        <fullName evidence="6">PDZ domain-containing protein</fullName>
    </recommendedName>
</protein>
<evidence type="ECO:0000256" key="1">
    <source>
        <dbReference type="ARBA" id="ARBA00005358"/>
    </source>
</evidence>
<proteinExistence type="inferred from homology"/>
<reference evidence="7" key="1">
    <citation type="submission" date="2022-11" db="EMBL/GenBank/DDBJ databases">
        <authorList>
            <person name="Kikuchi T."/>
        </authorList>
    </citation>
    <scope>NUCLEOTIDE SEQUENCE</scope>
    <source>
        <strain evidence="7">PS1010</strain>
    </source>
</reference>
<comment type="caution">
    <text evidence="7">The sequence shown here is derived from an EMBL/GenBank/DDBJ whole genome shotgun (WGS) entry which is preliminary data.</text>
</comment>
<feature type="region of interest" description="Disordered" evidence="5">
    <location>
        <begin position="808"/>
        <end position="968"/>
    </location>
</feature>
<dbReference type="GO" id="GO:0035091">
    <property type="term" value="F:phosphatidylinositol binding"/>
    <property type="evidence" value="ECO:0007669"/>
    <property type="project" value="TreeGrafter"/>
</dbReference>
<dbReference type="InterPro" id="IPR001478">
    <property type="entry name" value="PDZ"/>
</dbReference>
<organism evidence="7 8">
    <name type="scientific">Caenorhabditis angaria</name>
    <dbReference type="NCBI Taxonomy" id="860376"/>
    <lineage>
        <taxon>Eukaryota</taxon>
        <taxon>Metazoa</taxon>
        <taxon>Ecdysozoa</taxon>
        <taxon>Nematoda</taxon>
        <taxon>Chromadorea</taxon>
        <taxon>Rhabditida</taxon>
        <taxon>Rhabditina</taxon>
        <taxon>Rhabditomorpha</taxon>
        <taxon>Rhabditoidea</taxon>
        <taxon>Rhabditidae</taxon>
        <taxon>Peloderinae</taxon>
        <taxon>Caenorhabditis</taxon>
    </lineage>
</organism>
<dbReference type="Gene3D" id="3.10.20.90">
    <property type="entry name" value="Phosphatidylinositol 3-kinase Catalytic Subunit, Chain A, domain 1"/>
    <property type="match status" value="1"/>
</dbReference>
<dbReference type="OrthoDB" id="6264899at2759"/>
<dbReference type="GO" id="GO:0008104">
    <property type="term" value="P:intracellular protein localization"/>
    <property type="evidence" value="ECO:0007669"/>
    <property type="project" value="TreeGrafter"/>
</dbReference>
<dbReference type="SMART" id="SM00228">
    <property type="entry name" value="PDZ"/>
    <property type="match status" value="3"/>
</dbReference>
<dbReference type="GO" id="GO:0016324">
    <property type="term" value="C:apical plasma membrane"/>
    <property type="evidence" value="ECO:0007669"/>
    <property type="project" value="TreeGrafter"/>
</dbReference>
<evidence type="ECO:0000256" key="2">
    <source>
        <dbReference type="ARBA" id="ARBA00022618"/>
    </source>
</evidence>
<feature type="compositionally biased region" description="Basic and acidic residues" evidence="5">
    <location>
        <begin position="1224"/>
        <end position="1235"/>
    </location>
</feature>
<dbReference type="GO" id="GO:0051660">
    <property type="term" value="P:establishment of centrosome localization"/>
    <property type="evidence" value="ECO:0007669"/>
    <property type="project" value="TreeGrafter"/>
</dbReference>
<dbReference type="GO" id="GO:0005912">
    <property type="term" value="C:adherens junction"/>
    <property type="evidence" value="ECO:0007669"/>
    <property type="project" value="TreeGrafter"/>
</dbReference>
<dbReference type="GO" id="GO:0043296">
    <property type="term" value="C:apical junction complex"/>
    <property type="evidence" value="ECO:0007669"/>
    <property type="project" value="TreeGrafter"/>
</dbReference>
<feature type="region of interest" description="Disordered" evidence="5">
    <location>
        <begin position="205"/>
        <end position="224"/>
    </location>
</feature>
<dbReference type="SUPFAM" id="SSF50156">
    <property type="entry name" value="PDZ domain-like"/>
    <property type="match status" value="3"/>
</dbReference>
<keyword evidence="3" id="KW-0677">Repeat</keyword>
<dbReference type="Proteomes" id="UP001152747">
    <property type="component" value="Unassembled WGS sequence"/>
</dbReference>
<feature type="compositionally biased region" description="Basic and acidic residues" evidence="5">
    <location>
        <begin position="861"/>
        <end position="870"/>
    </location>
</feature>
<feature type="domain" description="PDZ" evidence="6">
    <location>
        <begin position="620"/>
        <end position="717"/>
    </location>
</feature>
<keyword evidence="2" id="KW-0132">Cell division</keyword>
<evidence type="ECO:0000256" key="3">
    <source>
        <dbReference type="ARBA" id="ARBA00022737"/>
    </source>
</evidence>
<feature type="compositionally biased region" description="Low complexity" evidence="5">
    <location>
        <begin position="205"/>
        <end position="218"/>
    </location>
</feature>
<feature type="compositionally biased region" description="Polar residues" evidence="5">
    <location>
        <begin position="1205"/>
        <end position="1215"/>
    </location>
</feature>
<dbReference type="InterPro" id="IPR036034">
    <property type="entry name" value="PDZ_sf"/>
</dbReference>
<dbReference type="GO" id="GO:0005938">
    <property type="term" value="C:cell cortex"/>
    <property type="evidence" value="ECO:0007669"/>
    <property type="project" value="TreeGrafter"/>
</dbReference>
<dbReference type="GO" id="GO:0051301">
    <property type="term" value="P:cell division"/>
    <property type="evidence" value="ECO:0007669"/>
    <property type="project" value="UniProtKB-KW"/>
</dbReference>
<dbReference type="PROSITE" id="PS50106">
    <property type="entry name" value="PDZ"/>
    <property type="match status" value="3"/>
</dbReference>
<dbReference type="GO" id="GO:0007155">
    <property type="term" value="P:cell adhesion"/>
    <property type="evidence" value="ECO:0007669"/>
    <property type="project" value="TreeGrafter"/>
</dbReference>
<dbReference type="PANTHER" id="PTHR16484">
    <property type="entry name" value="PARTITIONING DEFECTIVE 3 RELATED"/>
    <property type="match status" value="1"/>
</dbReference>
<feature type="compositionally biased region" description="Basic and acidic residues" evidence="5">
    <location>
        <begin position="11"/>
        <end position="21"/>
    </location>
</feature>
<sequence length="1318" mass="143582">MSASSTTSTTDDNRSEHEELMFSKNSVGASAKTPMLMTTSRSDYGVSEYSTTSGLNGNAHRTLGAMVSTSTISTLDRSAYQSLPLSGTRRITVQFGDIKIVVPWKESASATVGDLANAALLRYKRACGNNSVKIVRFECASDGGILDWDDVLEDVFDLAFDQILAITDDSTPQHHYAQPFPVNRRDLIPVASAYGSVSVQNPISYTSTSNSTSASSSSHKSRRDSIIEVKNLESPISPGLRVHKTPTGIRTNMEDLRISTEMEPILRSSLRNNQENVKKMQQARVTLSPEVEKKLAEREKPRYEKNTSANRLLRSSDRKSRINDAFLDSRDRLVEKMGEKEKETQKGPVLEGPMAGTTIVTFLPPENDQDSEIVPEMGLEVNAVYDEATSTPSTSANSQNQKLTAVQIMKIEKNGRIGKDGRLKVGDSIVEIDGRPVYQMSILRARAYIADLAVSTKPVTLTILRSIETFSDENNIDQKPIFSALQAANTQYIGQTQIVELVKSSNGFGFTVTGRETAKGERLFYIGTVKPYGVALGHLKSGDRLLEINGESTGNLSQLEIVDRLKQAMVGEKVKFLVSRVPAPSENKENVENPETPAENVKAGEEIAPEIPENERFELIIPLNDTGSAGLGVSLKARVSVKSDGARNDCGIFIKNVMHGGAAFKDGRLKINDRIVGIEDIELESLTNSAASESLTRKLKSIRPSMSHVKLSIIREPSKKPGPISRDSSRITATSPSISSSMLSPITVSSESQHSRQSSKEDETILENPTDDPFDREAPGRKSLSEKRGIGAATGDPQHIKLFQEIKHQRQNSAPPASTSRSAAAKRSKSQPRSFSQRNYQRKAEEAAENIPEPPSASTLPREKPIDAERSGILNRRSLSMESIVNPSTSSPAAPTFSSIPNSESSSSSTPGGHPFPPGASPLLRRKNNEEKLRQSDKSRRKSVGNAMRNFFGFGNSKSRDASPEKQPASFNEIKIKQPVFMDHGEPYQQPGSSNFEYGSEFAASSPSASASADAQFYSRYAQHRYPPDAENAFYWRPNGVIGSPSSQNRQNSTYVNYGLPTSNSYHVMPPTGSAGDFNQGGSYSAASLRRAYAEPYFEDDYQQIHIEGPPQPRNYPQKSAATNYHNAFNTWFAYTGGGAVGAAPMLFNGNARGSPVRIAAASTIRDAAYAERASASAAAGRGSRNCDAPEKYADVTRAKPTAAISASQAQNHGGSSRFFIPRHGGDMRPDHRNSFDDAARRAANNTDASRLRNQQQQRRQLIVFPSTRFPIASSSLRVKPAAPAPPKLAPTSISNSNFYVAPNRILPPSTSSIMSTN</sequence>
<dbReference type="InterPro" id="IPR021922">
    <property type="entry name" value="Par3/HAL_N"/>
</dbReference>
<feature type="compositionally biased region" description="Low complexity" evidence="5">
    <location>
        <begin position="730"/>
        <end position="756"/>
    </location>
</feature>
<feature type="region of interest" description="Disordered" evidence="5">
    <location>
        <begin position="1205"/>
        <end position="1235"/>
    </location>
</feature>
<feature type="region of interest" description="Disordered" evidence="5">
    <location>
        <begin position="715"/>
        <end position="795"/>
    </location>
</feature>
<name>A0A9P1ILE8_9PELO</name>
<feature type="compositionally biased region" description="Basic and acidic residues" evidence="5">
    <location>
        <begin position="927"/>
        <end position="938"/>
    </location>
</feature>
<evidence type="ECO:0000313" key="8">
    <source>
        <dbReference type="Proteomes" id="UP001152747"/>
    </source>
</evidence>
<evidence type="ECO:0000256" key="5">
    <source>
        <dbReference type="SAM" id="MobiDB-lite"/>
    </source>
</evidence>
<dbReference type="Pfam" id="PF12053">
    <property type="entry name" value="Par3_HAL_N_term"/>
    <property type="match status" value="1"/>
</dbReference>
<gene>
    <name evidence="7" type="ORF">CAMP_LOCUS9382</name>
</gene>
<keyword evidence="4" id="KW-0131">Cell cycle</keyword>
<feature type="region of interest" description="Disordered" evidence="5">
    <location>
        <begin position="1"/>
        <end position="24"/>
    </location>
</feature>
<comment type="similarity">
    <text evidence="1">Belongs to the PAR3 family.</text>
</comment>
<feature type="compositionally biased region" description="Low complexity" evidence="5">
    <location>
        <begin position="813"/>
        <end position="823"/>
    </location>
</feature>
<dbReference type="PANTHER" id="PTHR16484:SF17">
    <property type="entry name" value="BAZOOKA, ISOFORM B"/>
    <property type="match status" value="1"/>
</dbReference>
<dbReference type="InterPro" id="IPR052213">
    <property type="entry name" value="PAR3"/>
</dbReference>
<dbReference type="Pfam" id="PF00595">
    <property type="entry name" value="PDZ"/>
    <property type="match status" value="3"/>
</dbReference>
<feature type="compositionally biased region" description="Basic and acidic residues" evidence="5">
    <location>
        <begin position="773"/>
        <end position="789"/>
    </location>
</feature>
<feature type="domain" description="PDZ" evidence="6">
    <location>
        <begin position="359"/>
        <end position="467"/>
    </location>
</feature>
<evidence type="ECO:0000256" key="4">
    <source>
        <dbReference type="ARBA" id="ARBA00023306"/>
    </source>
</evidence>
<dbReference type="Gene3D" id="2.30.42.10">
    <property type="match status" value="3"/>
</dbReference>
<feature type="compositionally biased region" description="Polar residues" evidence="5">
    <location>
        <begin position="877"/>
        <end position="886"/>
    </location>
</feature>
<dbReference type="GO" id="GO:0030010">
    <property type="term" value="P:establishment of cell polarity"/>
    <property type="evidence" value="ECO:0007669"/>
    <property type="project" value="TreeGrafter"/>
</dbReference>
<feature type="compositionally biased region" description="Low complexity" evidence="5">
    <location>
        <begin position="887"/>
        <end position="913"/>
    </location>
</feature>
<evidence type="ECO:0000259" key="6">
    <source>
        <dbReference type="PROSITE" id="PS50106"/>
    </source>
</evidence>